<dbReference type="Proteomes" id="UP000652761">
    <property type="component" value="Unassembled WGS sequence"/>
</dbReference>
<comment type="caution">
    <text evidence="2">The sequence shown here is derived from an EMBL/GenBank/DDBJ whole genome shotgun (WGS) entry which is preliminary data.</text>
</comment>
<evidence type="ECO:0000313" key="2">
    <source>
        <dbReference type="EMBL" id="MQL82120.1"/>
    </source>
</evidence>
<gene>
    <name evidence="2" type="ORF">Taro_014581</name>
</gene>
<protein>
    <submittedName>
        <fullName evidence="2">Uncharacterized protein</fullName>
    </submittedName>
</protein>
<dbReference type="EMBL" id="NMUH01000610">
    <property type="protein sequence ID" value="MQL82120.1"/>
    <property type="molecule type" value="Genomic_DNA"/>
</dbReference>
<proteinExistence type="predicted"/>
<evidence type="ECO:0000313" key="3">
    <source>
        <dbReference type="Proteomes" id="UP000652761"/>
    </source>
</evidence>
<feature type="region of interest" description="Disordered" evidence="1">
    <location>
        <begin position="70"/>
        <end position="125"/>
    </location>
</feature>
<keyword evidence="3" id="KW-1185">Reference proteome</keyword>
<name>A0A843UJT9_COLES</name>
<feature type="compositionally biased region" description="Low complexity" evidence="1">
    <location>
        <begin position="70"/>
        <end position="83"/>
    </location>
</feature>
<evidence type="ECO:0000256" key="1">
    <source>
        <dbReference type="SAM" id="MobiDB-lite"/>
    </source>
</evidence>
<sequence length="134" mass="14863">MIFCEWGYSTGGGGALLTLGDQLCKGGSRIKAGNITSLARLRRASSLKFDLQGFLERQWRAVVRAVPRLGRTSRGVRSGVSSRPQHPRVPRSDTNVTTREPDPQPTPRTRFLRSPPTDPKTQKGYNMHLTGYVI</sequence>
<reference evidence="2" key="1">
    <citation type="submission" date="2017-07" db="EMBL/GenBank/DDBJ databases">
        <title>Taro Niue Genome Assembly and Annotation.</title>
        <authorList>
            <person name="Atibalentja N."/>
            <person name="Keating K."/>
            <person name="Fields C.J."/>
        </authorList>
    </citation>
    <scope>NUCLEOTIDE SEQUENCE</scope>
    <source>
        <strain evidence="2">Niue_2</strain>
        <tissue evidence="2">Leaf</tissue>
    </source>
</reference>
<accession>A0A843UJT9</accession>
<organism evidence="2 3">
    <name type="scientific">Colocasia esculenta</name>
    <name type="common">Wild taro</name>
    <name type="synonym">Arum esculentum</name>
    <dbReference type="NCBI Taxonomy" id="4460"/>
    <lineage>
        <taxon>Eukaryota</taxon>
        <taxon>Viridiplantae</taxon>
        <taxon>Streptophyta</taxon>
        <taxon>Embryophyta</taxon>
        <taxon>Tracheophyta</taxon>
        <taxon>Spermatophyta</taxon>
        <taxon>Magnoliopsida</taxon>
        <taxon>Liliopsida</taxon>
        <taxon>Araceae</taxon>
        <taxon>Aroideae</taxon>
        <taxon>Colocasieae</taxon>
        <taxon>Colocasia</taxon>
    </lineage>
</organism>
<dbReference type="AlphaFoldDB" id="A0A843UJT9"/>